<dbReference type="AlphaFoldDB" id="A0AAW1DBS9"/>
<keyword evidence="4" id="KW-1133">Transmembrane helix</keyword>
<dbReference type="Pfam" id="PF16076">
    <property type="entry name" value="Acyltransf_C"/>
    <property type="match status" value="1"/>
</dbReference>
<dbReference type="GO" id="GO:0005783">
    <property type="term" value="C:endoplasmic reticulum"/>
    <property type="evidence" value="ECO:0007669"/>
    <property type="project" value="TreeGrafter"/>
</dbReference>
<feature type="domain" description="Phospholipid/glycerol acyltransferase" evidence="5">
    <location>
        <begin position="81"/>
        <end position="205"/>
    </location>
</feature>
<name>A0AAW1DBS9_9HEMI</name>
<dbReference type="Pfam" id="PF01553">
    <property type="entry name" value="Acyltransferase"/>
    <property type="match status" value="1"/>
</dbReference>
<gene>
    <name evidence="6" type="ORF">O3M35_007358</name>
</gene>
<dbReference type="Proteomes" id="UP001461498">
    <property type="component" value="Unassembled WGS sequence"/>
</dbReference>
<dbReference type="CDD" id="cd07990">
    <property type="entry name" value="LPLAT_LCLAT1-like"/>
    <property type="match status" value="1"/>
</dbReference>
<organism evidence="6 7">
    <name type="scientific">Rhynocoris fuscipes</name>
    <dbReference type="NCBI Taxonomy" id="488301"/>
    <lineage>
        <taxon>Eukaryota</taxon>
        <taxon>Metazoa</taxon>
        <taxon>Ecdysozoa</taxon>
        <taxon>Arthropoda</taxon>
        <taxon>Hexapoda</taxon>
        <taxon>Insecta</taxon>
        <taxon>Pterygota</taxon>
        <taxon>Neoptera</taxon>
        <taxon>Paraneoptera</taxon>
        <taxon>Hemiptera</taxon>
        <taxon>Heteroptera</taxon>
        <taxon>Panheteroptera</taxon>
        <taxon>Cimicomorpha</taxon>
        <taxon>Reduviidae</taxon>
        <taxon>Harpactorinae</taxon>
        <taxon>Harpactorini</taxon>
        <taxon>Rhynocoris</taxon>
    </lineage>
</organism>
<dbReference type="PANTHER" id="PTHR10983">
    <property type="entry name" value="1-ACYLGLYCEROL-3-PHOSPHATE ACYLTRANSFERASE-RELATED"/>
    <property type="match status" value="1"/>
</dbReference>
<dbReference type="InterPro" id="IPR032098">
    <property type="entry name" value="Acyltransf_C"/>
</dbReference>
<evidence type="ECO:0000256" key="2">
    <source>
        <dbReference type="ARBA" id="ARBA00022679"/>
    </source>
</evidence>
<dbReference type="GO" id="GO:0016746">
    <property type="term" value="F:acyltransferase activity"/>
    <property type="evidence" value="ECO:0007669"/>
    <property type="project" value="UniProtKB-KW"/>
</dbReference>
<comment type="caution">
    <text evidence="6">The sequence shown here is derived from an EMBL/GenBank/DDBJ whole genome shotgun (WGS) entry which is preliminary data.</text>
</comment>
<keyword evidence="4" id="KW-0812">Transmembrane</keyword>
<dbReference type="SMART" id="SM00563">
    <property type="entry name" value="PlsC"/>
    <property type="match status" value="1"/>
</dbReference>
<accession>A0AAW1DBS9</accession>
<feature type="transmembrane region" description="Helical" evidence="4">
    <location>
        <begin position="13"/>
        <end position="36"/>
    </location>
</feature>
<evidence type="ECO:0000256" key="3">
    <source>
        <dbReference type="ARBA" id="ARBA00023315"/>
    </source>
</evidence>
<keyword evidence="2" id="KW-0808">Transferase</keyword>
<reference evidence="6 7" key="1">
    <citation type="submission" date="2022-12" db="EMBL/GenBank/DDBJ databases">
        <title>Chromosome-level genome assembly of true bugs.</title>
        <authorList>
            <person name="Ma L."/>
            <person name="Li H."/>
        </authorList>
    </citation>
    <scope>NUCLEOTIDE SEQUENCE [LARGE SCALE GENOMIC DNA]</scope>
    <source>
        <strain evidence="6">Lab_2022b</strain>
    </source>
</reference>
<evidence type="ECO:0000256" key="4">
    <source>
        <dbReference type="SAM" id="Phobius"/>
    </source>
</evidence>
<dbReference type="EMBL" id="JAPXFL010000004">
    <property type="protein sequence ID" value="KAK9507518.1"/>
    <property type="molecule type" value="Genomic_DNA"/>
</dbReference>
<evidence type="ECO:0000256" key="1">
    <source>
        <dbReference type="ARBA" id="ARBA00008655"/>
    </source>
</evidence>
<evidence type="ECO:0000313" key="7">
    <source>
        <dbReference type="Proteomes" id="UP001461498"/>
    </source>
</evidence>
<dbReference type="InterPro" id="IPR002123">
    <property type="entry name" value="Plipid/glycerol_acylTrfase"/>
</dbReference>
<evidence type="ECO:0000259" key="5">
    <source>
        <dbReference type="SMART" id="SM00563"/>
    </source>
</evidence>
<protein>
    <recommendedName>
        <fullName evidence="5">Phospholipid/glycerol acyltransferase domain-containing protein</fullName>
    </recommendedName>
</protein>
<dbReference type="SUPFAM" id="SSF69593">
    <property type="entry name" value="Glycerol-3-phosphate (1)-acyltransferase"/>
    <property type="match status" value="1"/>
</dbReference>
<comment type="similarity">
    <text evidence="1">Belongs to the 1-acyl-sn-glycerol-3-phosphate acyltransferase family.</text>
</comment>
<dbReference type="PANTHER" id="PTHR10983:SF16">
    <property type="entry name" value="LYSOCARDIOLIPIN ACYLTRANSFERASE 1"/>
    <property type="match status" value="1"/>
</dbReference>
<evidence type="ECO:0000313" key="6">
    <source>
        <dbReference type="EMBL" id="KAK9507518.1"/>
    </source>
</evidence>
<proteinExistence type="inferred from homology"/>
<feature type="transmembrane region" description="Helical" evidence="4">
    <location>
        <begin position="340"/>
        <end position="360"/>
    </location>
</feature>
<sequence>MKGSMWRGMVYCFLWYFSILCGFLLFCCPMLPLLLINNQAYRYAMDLIFATWELYPVALMEILFDTEFVINGDLILPWEKSILIMNHRTRLDWNFLWAAMHYGTVIPAHRLKFVLKAPIRHAPGPGWVMQMAGFFFIHRRWEYDQNLLSEMLEYLQELNHTFQVLIFPEGTDLTAKSISKSNKYADENNLKHYHQVLHPKTTGFSFLVNKMKSGGQLDSVYDLSVGYPGTLPETEFDVLRGIFPEKVFFEIRRYSASELPADEEDLRKWLCYKWKQKEDTLTKFYNNGKFDSLQRTNYWPRPLSNSLHLSVFFWTAIIFITFYLLLVSTVFQIYTVLNCILFLLLSFISEGMYHVEIAWFKMKFHQYIKNKTT</sequence>
<keyword evidence="3" id="KW-0012">Acyltransferase</keyword>
<feature type="transmembrane region" description="Helical" evidence="4">
    <location>
        <begin position="311"/>
        <end position="334"/>
    </location>
</feature>
<keyword evidence="4" id="KW-0472">Membrane</keyword>
<keyword evidence="7" id="KW-1185">Reference proteome</keyword>
<dbReference type="GO" id="GO:0036149">
    <property type="term" value="P:phosphatidylinositol acyl-chain remodeling"/>
    <property type="evidence" value="ECO:0007669"/>
    <property type="project" value="TreeGrafter"/>
</dbReference>